<name>A0AAD5ZPB9_9POAL</name>
<gene>
    <name evidence="1" type="ORF">LUZ61_005150</name>
    <name evidence="2" type="ORF">LUZ61_005153</name>
</gene>
<proteinExistence type="predicted"/>
<evidence type="ECO:0008006" key="4">
    <source>
        <dbReference type="Google" id="ProtNLM"/>
    </source>
</evidence>
<evidence type="ECO:0000313" key="2">
    <source>
        <dbReference type="EMBL" id="KAJ3701448.1"/>
    </source>
</evidence>
<dbReference type="EMBL" id="JAMRDG010000001">
    <property type="protein sequence ID" value="KAJ3701445.1"/>
    <property type="molecule type" value="Genomic_DNA"/>
</dbReference>
<dbReference type="Proteomes" id="UP001210211">
    <property type="component" value="Unassembled WGS sequence"/>
</dbReference>
<accession>A0AAD5ZPB9</accession>
<comment type="caution">
    <text evidence="2">The sequence shown here is derived from an EMBL/GenBank/DDBJ whole genome shotgun (WGS) entry which is preliminary data.</text>
</comment>
<dbReference type="AlphaFoldDB" id="A0AAD5ZPB9"/>
<organism evidence="2 3">
    <name type="scientific">Rhynchospora tenuis</name>
    <dbReference type="NCBI Taxonomy" id="198213"/>
    <lineage>
        <taxon>Eukaryota</taxon>
        <taxon>Viridiplantae</taxon>
        <taxon>Streptophyta</taxon>
        <taxon>Embryophyta</taxon>
        <taxon>Tracheophyta</taxon>
        <taxon>Spermatophyta</taxon>
        <taxon>Magnoliopsida</taxon>
        <taxon>Liliopsida</taxon>
        <taxon>Poales</taxon>
        <taxon>Cyperaceae</taxon>
        <taxon>Cyperoideae</taxon>
        <taxon>Rhynchosporeae</taxon>
        <taxon>Rhynchospora</taxon>
    </lineage>
</organism>
<evidence type="ECO:0000313" key="1">
    <source>
        <dbReference type="EMBL" id="KAJ3701445.1"/>
    </source>
</evidence>
<protein>
    <recommendedName>
        <fullName evidence="4">Rx N-terminal domain-containing protein</fullName>
    </recommendedName>
</protein>
<evidence type="ECO:0000313" key="3">
    <source>
        <dbReference type="Proteomes" id="UP001210211"/>
    </source>
</evidence>
<dbReference type="EMBL" id="JAMRDG010000001">
    <property type="protein sequence ID" value="KAJ3701448.1"/>
    <property type="molecule type" value="Genomic_DNA"/>
</dbReference>
<reference evidence="2 3" key="1">
    <citation type="journal article" date="2022" name="Cell">
        <title>Repeat-based holocentromeres influence genome architecture and karyotype evolution.</title>
        <authorList>
            <person name="Hofstatter P.G."/>
            <person name="Thangavel G."/>
            <person name="Lux T."/>
            <person name="Neumann P."/>
            <person name="Vondrak T."/>
            <person name="Novak P."/>
            <person name="Zhang M."/>
            <person name="Costa L."/>
            <person name="Castellani M."/>
            <person name="Scott A."/>
            <person name="Toegelov H."/>
            <person name="Fuchs J."/>
            <person name="Mata-Sucre Y."/>
            <person name="Dias Y."/>
            <person name="Vanzela A.L.L."/>
            <person name="Huettel B."/>
            <person name="Almeida C.C.S."/>
            <person name="Simkova H."/>
            <person name="Souza G."/>
            <person name="Pedrosa-Harand A."/>
            <person name="Macas J."/>
            <person name="Mayer K.F.X."/>
            <person name="Houben A."/>
            <person name="Marques A."/>
        </authorList>
    </citation>
    <scope>NUCLEOTIDE SEQUENCE [LARGE SCALE GENOMIC DNA]</scope>
    <source>
        <strain evidence="2">RhyTen1mFocal</strain>
    </source>
</reference>
<sequence length="160" mass="17942">MAGPESVGLAALGWVASPVVKELISKGISYLGSDMAEELDDLETIYLPQFQLTIRGAQNSTDKDNLDTLAKWLARLKNAYYDAEAILHDLEYERLKRRAKGDDRKKQWVRISSHLIIKPLKTITKKVNLKVSLLSPQKKKLLAQLKKLKKINCSGSKGIP</sequence>
<keyword evidence="3" id="KW-1185">Reference proteome</keyword>